<dbReference type="AlphaFoldDB" id="A0A6J4VUB5"/>
<keyword evidence="2 3" id="KW-0238">DNA-binding</keyword>
<accession>A0A6J4VUB5</accession>
<evidence type="ECO:0000256" key="1">
    <source>
        <dbReference type="ARBA" id="ARBA00022908"/>
    </source>
</evidence>
<evidence type="ECO:0000256" key="2">
    <source>
        <dbReference type="ARBA" id="ARBA00023125"/>
    </source>
</evidence>
<dbReference type="GO" id="GO:0015074">
    <property type="term" value="P:DNA integration"/>
    <property type="evidence" value="ECO:0007669"/>
    <property type="project" value="UniProtKB-KW"/>
</dbReference>
<evidence type="ECO:0000259" key="4">
    <source>
        <dbReference type="PROSITE" id="PS51900"/>
    </source>
</evidence>
<dbReference type="GO" id="GO:0003677">
    <property type="term" value="F:DNA binding"/>
    <property type="evidence" value="ECO:0007669"/>
    <property type="project" value="UniProtKB-UniRule"/>
</dbReference>
<feature type="domain" description="Core-binding (CB)" evidence="4">
    <location>
        <begin position="1"/>
        <end position="70"/>
    </location>
</feature>
<proteinExistence type="predicted"/>
<evidence type="ECO:0000313" key="5">
    <source>
        <dbReference type="EMBL" id="CAA9585170.1"/>
    </source>
</evidence>
<dbReference type="InterPro" id="IPR044068">
    <property type="entry name" value="CB"/>
</dbReference>
<dbReference type="InterPro" id="IPR004107">
    <property type="entry name" value="Integrase_SAM-like_N"/>
</dbReference>
<dbReference type="SUPFAM" id="SSF56349">
    <property type="entry name" value="DNA breaking-rejoining enzymes"/>
    <property type="match status" value="1"/>
</dbReference>
<reference evidence="5" key="1">
    <citation type="submission" date="2020-02" db="EMBL/GenBank/DDBJ databases">
        <authorList>
            <person name="Meier V. D."/>
        </authorList>
    </citation>
    <scope>NUCLEOTIDE SEQUENCE</scope>
    <source>
        <strain evidence="5">AVDCRST_MAG19</strain>
    </source>
</reference>
<dbReference type="Pfam" id="PF14659">
    <property type="entry name" value="Phage_int_SAM_3"/>
    <property type="match status" value="1"/>
</dbReference>
<dbReference type="PROSITE" id="PS51900">
    <property type="entry name" value="CB"/>
    <property type="match status" value="1"/>
</dbReference>
<name>A0A6J4VUB5_9BACT</name>
<keyword evidence="1" id="KW-0229">DNA integration</keyword>
<evidence type="ECO:0000256" key="3">
    <source>
        <dbReference type="PROSITE-ProRule" id="PRU01248"/>
    </source>
</evidence>
<dbReference type="Gene3D" id="1.10.150.130">
    <property type="match status" value="1"/>
</dbReference>
<protein>
    <recommendedName>
        <fullName evidence="4">Core-binding (CB) domain-containing protein</fullName>
    </recommendedName>
</protein>
<sequence>MKPSVRPRTYRSYGQIVGLHPKPALGRHHLAKLAPEHVQRMMNDKLADGLSPRTVQHLRAVLKQALGQALKWGPIGRNVATLVDPPRSFRHEIAFLAPAQARPLLHAAVLNVTETAGVVLPEEAEARVAAISAATAGHAAMLPQPGWSSGSMPPCFPTTP</sequence>
<gene>
    <name evidence="5" type="ORF">AVDCRST_MAG19-4503</name>
</gene>
<dbReference type="EMBL" id="CADCWL010000249">
    <property type="protein sequence ID" value="CAA9585170.1"/>
    <property type="molecule type" value="Genomic_DNA"/>
</dbReference>
<dbReference type="InterPro" id="IPR011010">
    <property type="entry name" value="DNA_brk_join_enz"/>
</dbReference>
<organism evidence="5">
    <name type="scientific">uncultured Thermomicrobiales bacterium</name>
    <dbReference type="NCBI Taxonomy" id="1645740"/>
    <lineage>
        <taxon>Bacteria</taxon>
        <taxon>Pseudomonadati</taxon>
        <taxon>Thermomicrobiota</taxon>
        <taxon>Thermomicrobia</taxon>
        <taxon>Thermomicrobiales</taxon>
        <taxon>environmental samples</taxon>
    </lineage>
</organism>
<dbReference type="InterPro" id="IPR010998">
    <property type="entry name" value="Integrase_recombinase_N"/>
</dbReference>